<reference evidence="7 8" key="1">
    <citation type="submission" date="2013-02" db="EMBL/GenBank/DDBJ databases">
        <title>The Genome Sequence of Plasmodium inui San Antonio 1.</title>
        <authorList>
            <consortium name="The Broad Institute Genome Sequencing Platform"/>
            <consortium name="The Broad Institute Genome Sequencing Center for Infectious Disease"/>
            <person name="Neafsey D."/>
            <person name="Cheeseman I."/>
            <person name="Volkman S."/>
            <person name="Adams J."/>
            <person name="Walker B."/>
            <person name="Young S.K."/>
            <person name="Zeng Q."/>
            <person name="Gargeya S."/>
            <person name="Fitzgerald M."/>
            <person name="Haas B."/>
            <person name="Abouelleil A."/>
            <person name="Alvarado L."/>
            <person name="Arachchi H.M."/>
            <person name="Berlin A.M."/>
            <person name="Chapman S.B."/>
            <person name="Dewar J."/>
            <person name="Goldberg J."/>
            <person name="Griggs A."/>
            <person name="Gujja S."/>
            <person name="Hansen M."/>
            <person name="Howarth C."/>
            <person name="Imamovic A."/>
            <person name="Larimer J."/>
            <person name="McCowan C."/>
            <person name="Murphy C."/>
            <person name="Neiman D."/>
            <person name="Pearson M."/>
            <person name="Priest M."/>
            <person name="Roberts A."/>
            <person name="Saif S."/>
            <person name="Shea T."/>
            <person name="Sisk P."/>
            <person name="Sykes S."/>
            <person name="Wortman J."/>
            <person name="Nusbaum C."/>
            <person name="Birren B."/>
        </authorList>
    </citation>
    <scope>NUCLEOTIDE SEQUENCE [LARGE SCALE GENOMIC DNA]</scope>
    <source>
        <strain evidence="7 8">San Antonio 1</strain>
    </source>
</reference>
<dbReference type="OrthoDB" id="370767at2759"/>
<keyword evidence="4" id="KW-0472">Membrane</keyword>
<evidence type="ECO:0000256" key="1">
    <source>
        <dbReference type="ARBA" id="ARBA00005324"/>
    </source>
</evidence>
<evidence type="ECO:0000256" key="6">
    <source>
        <dbReference type="SAM" id="MobiDB-lite"/>
    </source>
</evidence>
<keyword evidence="8" id="KW-1185">Reference proteome</keyword>
<evidence type="ECO:0000256" key="2">
    <source>
        <dbReference type="ARBA" id="ARBA00022448"/>
    </source>
</evidence>
<dbReference type="PANTHER" id="PTHR16082:SF2">
    <property type="entry name" value="AP-5 COMPLEX SUBUNIT MU-1"/>
    <property type="match status" value="1"/>
</dbReference>
<sequence>MSGIRALYLFASAGDGGGHSLIYERRFPNVEVCARSVQTHSYVNLPKLRKVEQLLKEQIIKRSFQEVHTHSEFVQLNRTICCYSVRVKNKVVYPFLLMRSSSFIVIVLLLMEDPNNGSPKVEAANNAEKLLYYNFMQDFLTYVEGKMAKRASFLLSPYGQGNHNKVVLLQKIRTIGDAYITSTIPFGRFLGRRSSPFIDYLKGDMYKRGDILQSTFFPFYNFLMLENRDTVHLGKGPTTVCSSSLVEGGTECRLSEGRRQFTSPSDQSESYKDSMFSSSDLEDADSSVETVEKLPCASVKRKEPNDILYLNGKPPFVPPTEGTCTDRNVKETFFKLLIKFYSLAGRDNLIRGDNPGEPPLPPNAYYHLYLFFLYNYFSRLGKHQQIAIQNDSAENESVRISRENIHTYVPLYVHERSNRSPTHLFITEELTGFVTNSENRSGNVKGEIILQCDDERYLDVDMTLEPDDHVCDVYAGDFVNVEKRGKSLHIRAATKHTRNTVLTYYCRDVPSPLIGFYTLKRAASGKCAQVDVGLQWNRNTPSITFEKKIAEPFFVRLPFPGEIVSHTLKCNLGKIKIEGRQEIKWTLLDLPNLAAKQLSAEVHLLSKCAYSKMAVTHVSEEIHPQQFFHTQGLTLLSS</sequence>
<keyword evidence="2" id="KW-0813">Transport</keyword>
<dbReference type="GO" id="GO:0015031">
    <property type="term" value="P:protein transport"/>
    <property type="evidence" value="ECO:0007669"/>
    <property type="project" value="UniProtKB-KW"/>
</dbReference>
<dbReference type="AlphaFoldDB" id="W7A567"/>
<evidence type="ECO:0000313" key="7">
    <source>
        <dbReference type="EMBL" id="EUD68247.1"/>
    </source>
</evidence>
<dbReference type="InterPro" id="IPR039591">
    <property type="entry name" value="AP5M1"/>
</dbReference>
<protein>
    <recommendedName>
        <fullName evidence="9">MHD domain-containing protein</fullName>
    </recommendedName>
</protein>
<dbReference type="PANTHER" id="PTHR16082">
    <property type="entry name" value="AP-5 COMPLEX SUBUNIT MU-1"/>
    <property type="match status" value="1"/>
</dbReference>
<dbReference type="GO" id="GO:0005770">
    <property type="term" value="C:late endosome"/>
    <property type="evidence" value="ECO:0007669"/>
    <property type="project" value="TreeGrafter"/>
</dbReference>
<proteinExistence type="inferred from homology"/>
<dbReference type="GO" id="GO:0005764">
    <property type="term" value="C:lysosome"/>
    <property type="evidence" value="ECO:0007669"/>
    <property type="project" value="TreeGrafter"/>
</dbReference>
<feature type="region of interest" description="Disordered" evidence="6">
    <location>
        <begin position="256"/>
        <end position="289"/>
    </location>
</feature>
<evidence type="ECO:0000256" key="3">
    <source>
        <dbReference type="ARBA" id="ARBA00022927"/>
    </source>
</evidence>
<accession>W7A567</accession>
<gene>
    <name evidence="7" type="ORF">C922_01266</name>
</gene>
<dbReference type="Proteomes" id="UP000030640">
    <property type="component" value="Unassembled WGS sequence"/>
</dbReference>
<dbReference type="GeneID" id="20036540"/>
<comment type="similarity">
    <text evidence="1">Belongs to the adaptor complexes medium subunit family.</text>
</comment>
<dbReference type="GO" id="GO:0005829">
    <property type="term" value="C:cytosol"/>
    <property type="evidence" value="ECO:0007669"/>
    <property type="project" value="TreeGrafter"/>
</dbReference>
<dbReference type="RefSeq" id="XP_008815095.1">
    <property type="nucleotide sequence ID" value="XM_008816873.1"/>
</dbReference>
<comment type="subcellular location">
    <subcellularLocation>
        <location evidence="5">Endomembrane system</location>
        <topology evidence="5">Peripheral membrane protein</topology>
        <orientation evidence="5">Cytoplasmic side</orientation>
    </subcellularLocation>
</comment>
<evidence type="ECO:0008006" key="9">
    <source>
        <dbReference type="Google" id="ProtNLM"/>
    </source>
</evidence>
<dbReference type="VEuPathDB" id="PlasmoDB:C922_01266"/>
<name>W7A567_9APIC</name>
<dbReference type="SUPFAM" id="SSF49447">
    <property type="entry name" value="Second domain of Mu2 adaptin subunit (ap50) of ap2 adaptor"/>
    <property type="match status" value="1"/>
</dbReference>
<evidence type="ECO:0000256" key="5">
    <source>
        <dbReference type="ARBA" id="ARBA00029433"/>
    </source>
</evidence>
<evidence type="ECO:0000313" key="8">
    <source>
        <dbReference type="Proteomes" id="UP000030640"/>
    </source>
</evidence>
<dbReference type="InterPro" id="IPR036168">
    <property type="entry name" value="AP2_Mu_C_sf"/>
</dbReference>
<keyword evidence="3" id="KW-0653">Protein transport</keyword>
<dbReference type="EMBL" id="KI965463">
    <property type="protein sequence ID" value="EUD68247.1"/>
    <property type="molecule type" value="Genomic_DNA"/>
</dbReference>
<evidence type="ECO:0000256" key="4">
    <source>
        <dbReference type="ARBA" id="ARBA00023136"/>
    </source>
</evidence>
<organism evidence="7 8">
    <name type="scientific">Plasmodium inui San Antonio 1</name>
    <dbReference type="NCBI Taxonomy" id="1237626"/>
    <lineage>
        <taxon>Eukaryota</taxon>
        <taxon>Sar</taxon>
        <taxon>Alveolata</taxon>
        <taxon>Apicomplexa</taxon>
        <taxon>Aconoidasida</taxon>
        <taxon>Haemosporida</taxon>
        <taxon>Plasmodiidae</taxon>
        <taxon>Plasmodium</taxon>
        <taxon>Plasmodium (Plasmodium)</taxon>
    </lineage>
</organism>
<dbReference type="GO" id="GO:0016197">
    <property type="term" value="P:endosomal transport"/>
    <property type="evidence" value="ECO:0007669"/>
    <property type="project" value="TreeGrafter"/>
</dbReference>
<dbReference type="GO" id="GO:0030119">
    <property type="term" value="C:AP-type membrane coat adaptor complex"/>
    <property type="evidence" value="ECO:0007669"/>
    <property type="project" value="TreeGrafter"/>
</dbReference>